<protein>
    <submittedName>
        <fullName evidence="1">Uncharacterized protein</fullName>
    </submittedName>
</protein>
<evidence type="ECO:0000313" key="2">
    <source>
        <dbReference type="Proteomes" id="UP000055024"/>
    </source>
</evidence>
<dbReference type="Proteomes" id="UP000055024">
    <property type="component" value="Unassembled WGS sequence"/>
</dbReference>
<evidence type="ECO:0000313" key="1">
    <source>
        <dbReference type="EMBL" id="KRZ13361.1"/>
    </source>
</evidence>
<name>A0A0V1HS56_9BILA</name>
<dbReference type="AlphaFoldDB" id="A0A0V1HS56"/>
<comment type="caution">
    <text evidence="1">The sequence shown here is derived from an EMBL/GenBank/DDBJ whole genome shotgun (WGS) entry which is preliminary data.</text>
</comment>
<gene>
    <name evidence="1" type="ORF">T11_8181</name>
</gene>
<feature type="non-terminal residue" evidence="1">
    <location>
        <position position="1"/>
    </location>
</feature>
<organism evidence="1 2">
    <name type="scientific">Trichinella zimbabwensis</name>
    <dbReference type="NCBI Taxonomy" id="268475"/>
    <lineage>
        <taxon>Eukaryota</taxon>
        <taxon>Metazoa</taxon>
        <taxon>Ecdysozoa</taxon>
        <taxon>Nematoda</taxon>
        <taxon>Enoplea</taxon>
        <taxon>Dorylaimia</taxon>
        <taxon>Trichinellida</taxon>
        <taxon>Trichinellidae</taxon>
        <taxon>Trichinella</taxon>
    </lineage>
</organism>
<sequence length="101" mass="11804">LENFWNLVDGVTKFREIFWRKMDSVLNSVLQKIFDSMVVRSTIQFHYIVDHIGTSWTQVSATRSPVPAKLIFTEDSAFPQNVQLDLPILHWEPITLFTLHT</sequence>
<proteinExistence type="predicted"/>
<accession>A0A0V1HS56</accession>
<dbReference type="EMBL" id="JYDP01000033">
    <property type="protein sequence ID" value="KRZ13361.1"/>
    <property type="molecule type" value="Genomic_DNA"/>
</dbReference>
<keyword evidence="2" id="KW-1185">Reference proteome</keyword>
<reference evidence="1 2" key="1">
    <citation type="submission" date="2015-01" db="EMBL/GenBank/DDBJ databases">
        <title>Evolution of Trichinella species and genotypes.</title>
        <authorList>
            <person name="Korhonen P.K."/>
            <person name="Edoardo P."/>
            <person name="Giuseppe L.R."/>
            <person name="Gasser R.B."/>
        </authorList>
    </citation>
    <scope>NUCLEOTIDE SEQUENCE [LARGE SCALE GENOMIC DNA]</scope>
    <source>
        <strain evidence="1">ISS1029</strain>
    </source>
</reference>